<evidence type="ECO:0000313" key="2">
    <source>
        <dbReference type="EMBL" id="PVX75665.1"/>
    </source>
</evidence>
<feature type="domain" description="DUF7064" evidence="1">
    <location>
        <begin position="197"/>
        <end position="338"/>
    </location>
</feature>
<gene>
    <name evidence="2" type="ORF">C7402_11777</name>
</gene>
<dbReference type="EMBL" id="QEOB01000017">
    <property type="protein sequence ID" value="PVX75665.1"/>
    <property type="molecule type" value="Genomic_DNA"/>
</dbReference>
<sequence length="353" mass="40368">MWKQSAHAGCALAFSEITPEDDFLHPVAPDAPFTSIETNLYGFNIPHEDIQCNIYLLWHPVLNTMSAHIFVYQGARILRHQLAADYFVEHQYLPAVADIRDYRLQMGSCEMRLRIDKPLDRISIEVDDPARAFALRLNYEAALPPVGRPGGRHFTQLMKTRGELTLDAKRHVIDGFYVRDRSWGYARPEQPERTPPYRWITGWFGADCAFVLAWLDTGLLESEAFGPGWHQSVEGPDGKGINKWESGGPTPSLNLRSGWFAVNGEPRPVVRIDVRTQIDNESLVVKAIEIDIEDACGDIRHVVGETVSMIPKMYWQNLLVHMHCMRLRYDGRRGEGDLMDTWSNFHIREVQAR</sequence>
<evidence type="ECO:0000313" key="3">
    <source>
        <dbReference type="Proteomes" id="UP000245712"/>
    </source>
</evidence>
<comment type="caution">
    <text evidence="2">The sequence shown here is derived from an EMBL/GenBank/DDBJ whole genome shotgun (WGS) entry which is preliminary data.</text>
</comment>
<dbReference type="InterPro" id="IPR055492">
    <property type="entry name" value="DUF7064"/>
</dbReference>
<dbReference type="RefSeq" id="WP_116613357.1">
    <property type="nucleotide sequence ID" value="NZ_QEOB01000017.1"/>
</dbReference>
<protein>
    <recommendedName>
        <fullName evidence="1">DUF7064 domain-containing protein</fullName>
    </recommendedName>
</protein>
<proteinExistence type="predicted"/>
<reference evidence="2 3" key="1">
    <citation type="submission" date="2018-05" db="EMBL/GenBank/DDBJ databases">
        <title>Genomic Encyclopedia of Type Strains, Phase IV (KMG-V): Genome sequencing to study the core and pangenomes of soil and plant-associated prokaryotes.</title>
        <authorList>
            <person name="Whitman W."/>
        </authorList>
    </citation>
    <scope>NUCLEOTIDE SEQUENCE [LARGE SCALE GENOMIC DNA]</scope>
    <source>
        <strain evidence="2 3">SCZa-39</strain>
    </source>
</reference>
<evidence type="ECO:0000259" key="1">
    <source>
        <dbReference type="Pfam" id="PF23212"/>
    </source>
</evidence>
<accession>A0ABX5KFR0</accession>
<name>A0ABX5KFR0_9BURK</name>
<dbReference type="SUPFAM" id="SSF159245">
    <property type="entry name" value="AttH-like"/>
    <property type="match status" value="1"/>
</dbReference>
<dbReference type="Pfam" id="PF23212">
    <property type="entry name" value="DUF7064"/>
    <property type="match status" value="1"/>
</dbReference>
<keyword evidence="3" id="KW-1185">Reference proteome</keyword>
<dbReference type="Proteomes" id="UP000245712">
    <property type="component" value="Unassembled WGS sequence"/>
</dbReference>
<organism evidence="2 3">
    <name type="scientific">Paraburkholderia unamae</name>
    <dbReference type="NCBI Taxonomy" id="219649"/>
    <lineage>
        <taxon>Bacteria</taxon>
        <taxon>Pseudomonadati</taxon>
        <taxon>Pseudomonadota</taxon>
        <taxon>Betaproteobacteria</taxon>
        <taxon>Burkholderiales</taxon>
        <taxon>Burkholderiaceae</taxon>
        <taxon>Paraburkholderia</taxon>
    </lineage>
</organism>